<protein>
    <submittedName>
        <fullName evidence="5">Magnesium chelatase</fullName>
    </submittedName>
</protein>
<dbReference type="AlphaFoldDB" id="A0A2M9F0E4"/>
<dbReference type="SUPFAM" id="SSF54211">
    <property type="entry name" value="Ribosomal protein S5 domain 2-like"/>
    <property type="match status" value="1"/>
</dbReference>
<dbReference type="Gene3D" id="3.40.50.300">
    <property type="entry name" value="P-loop containing nucleotide triphosphate hydrolases"/>
    <property type="match status" value="1"/>
</dbReference>
<dbReference type="SUPFAM" id="SSF52540">
    <property type="entry name" value="P-loop containing nucleoside triphosphate hydrolases"/>
    <property type="match status" value="1"/>
</dbReference>
<dbReference type="InterPro" id="IPR001208">
    <property type="entry name" value="MCM_dom"/>
</dbReference>
<dbReference type="PRINTS" id="PR01657">
    <property type="entry name" value="MCMFAMILY"/>
</dbReference>
<dbReference type="PANTHER" id="PTHR32039:SF7">
    <property type="entry name" value="COMPETENCE PROTEIN COMM"/>
    <property type="match status" value="1"/>
</dbReference>
<evidence type="ECO:0000313" key="5">
    <source>
        <dbReference type="EMBL" id="PJK16932.1"/>
    </source>
</evidence>
<evidence type="ECO:0000313" key="6">
    <source>
        <dbReference type="Proteomes" id="UP000228680"/>
    </source>
</evidence>
<keyword evidence="3" id="KW-0067">ATP-binding</keyword>
<dbReference type="PANTHER" id="PTHR32039">
    <property type="entry name" value="MAGNESIUM-CHELATASE SUBUNIT CHLI"/>
    <property type="match status" value="1"/>
</dbReference>
<evidence type="ECO:0000256" key="2">
    <source>
        <dbReference type="ARBA" id="ARBA00022741"/>
    </source>
</evidence>
<comment type="caution">
    <text evidence="5">The sequence shown here is derived from an EMBL/GenBank/DDBJ whole genome shotgun (WGS) entry which is preliminary data.</text>
</comment>
<organism evidence="5 6">
    <name type="scientific">Chryseomicrobium excrementi</name>
    <dbReference type="NCBI Taxonomy" id="2041346"/>
    <lineage>
        <taxon>Bacteria</taxon>
        <taxon>Bacillati</taxon>
        <taxon>Bacillota</taxon>
        <taxon>Bacilli</taxon>
        <taxon>Bacillales</taxon>
        <taxon>Caryophanaceae</taxon>
        <taxon>Chryseomicrobium</taxon>
    </lineage>
</organism>
<dbReference type="GO" id="GO:0005524">
    <property type="term" value="F:ATP binding"/>
    <property type="evidence" value="ECO:0007669"/>
    <property type="project" value="UniProtKB-KW"/>
</dbReference>
<comment type="similarity">
    <text evidence="1">Belongs to the Mg-chelatase subunits D/I family. ComM subfamily.</text>
</comment>
<feature type="domain" description="AAA+ ATPase" evidence="4">
    <location>
        <begin position="244"/>
        <end position="424"/>
    </location>
</feature>
<dbReference type="Pfam" id="PF01078">
    <property type="entry name" value="Mg_chelatase"/>
    <property type="match status" value="1"/>
</dbReference>
<reference evidence="5 6" key="1">
    <citation type="submission" date="2017-10" db="EMBL/GenBank/DDBJ databases">
        <title>Draft genome of Chryseomicrobium casticus sp. nov.</title>
        <authorList>
            <person name="Chakraborty R."/>
            <person name="Saha T."/>
        </authorList>
    </citation>
    <scope>NUCLEOTIDE SEQUENCE [LARGE SCALE GENOMIC DNA]</scope>
    <source>
        <strain evidence="5 6">ET03</strain>
    </source>
</reference>
<evidence type="ECO:0000256" key="1">
    <source>
        <dbReference type="ARBA" id="ARBA00006354"/>
    </source>
</evidence>
<dbReference type="InterPro" id="IPR045006">
    <property type="entry name" value="CHLI-like"/>
</dbReference>
<dbReference type="InterPro" id="IPR004482">
    <property type="entry name" value="Mg_chelat-rel"/>
</dbReference>
<dbReference type="Pfam" id="PF13541">
    <property type="entry name" value="ChlI"/>
    <property type="match status" value="1"/>
</dbReference>
<dbReference type="Gene3D" id="3.30.230.10">
    <property type="match status" value="1"/>
</dbReference>
<dbReference type="CDD" id="cd00009">
    <property type="entry name" value="AAA"/>
    <property type="match status" value="1"/>
</dbReference>
<keyword evidence="2" id="KW-0547">Nucleotide-binding</keyword>
<dbReference type="InterPro" id="IPR000523">
    <property type="entry name" value="Mg_chelatse_chII-like_cat_dom"/>
</dbReference>
<dbReference type="Pfam" id="PF13335">
    <property type="entry name" value="Mg_chelatase_C"/>
    <property type="match status" value="1"/>
</dbReference>
<dbReference type="SMART" id="SM00382">
    <property type="entry name" value="AAA"/>
    <property type="match status" value="1"/>
</dbReference>
<dbReference type="InterPro" id="IPR014721">
    <property type="entry name" value="Ribsml_uS5_D2-typ_fold_subgr"/>
</dbReference>
<accession>A0A2M9F0E4</accession>
<dbReference type="OrthoDB" id="9813147at2"/>
<dbReference type="GO" id="GO:0003677">
    <property type="term" value="F:DNA binding"/>
    <property type="evidence" value="ECO:0007669"/>
    <property type="project" value="InterPro"/>
</dbReference>
<gene>
    <name evidence="5" type="ORF">CQS04_07195</name>
</gene>
<dbReference type="NCBIfam" id="TIGR00368">
    <property type="entry name" value="YifB family Mg chelatase-like AAA ATPase"/>
    <property type="match status" value="1"/>
</dbReference>
<name>A0A2M9F0E4_9BACL</name>
<proteinExistence type="inferred from homology"/>
<dbReference type="EMBL" id="PCGR01000002">
    <property type="protein sequence ID" value="PJK16932.1"/>
    <property type="molecule type" value="Genomic_DNA"/>
</dbReference>
<sequence>MKLCISPQQVPPFTAHYPQCYPLLTTTKGGVAMRAIYSVGLEGSQGHIVTIEARIREEKENVVIVGLPDATLKESRERVMSALHALILDLTMIKVTIQLFPSDRQEQGTGFDLAMALAVIDRINKRPLPIGPETCVLASINLYGALMPFHGLLPSINQARKLGFKRILVPAGPNYSLFPKDDIELVELEDITQTIQYLNGQPILRLTEPEPLPQPEADDSFTVDFSAVRGHQEAKKVLEIAAAGGHHVLFTGPPGCGKTMLAEAFHTILPNLTEEEVLDVHNTYLLAKQDRPITKRPPYRHPHHSASAMSLIGGGTYPKPGEISLADRGVLFLDELGEFSRKTLDMLRQPMESGTVEISRVKQAVRYPANFILISATNPCPCGYHGSHQRYCSCSASQVRNYQLKASGPLNDRLDFIMSLKSTGILDDGAGKTSKVIRERTTTARKQQQLRYNGKYLNGNAPAKLVFDSCQATPKQIETINDACYENKCINRTQLKLIRIARTISDLEGTYGLTDESIEFAVNYRKLMPTPGDANVSEEGGEVTSLEE</sequence>
<dbReference type="InterPro" id="IPR003593">
    <property type="entry name" value="AAA+_ATPase"/>
</dbReference>
<keyword evidence="6" id="KW-1185">Reference proteome</keyword>
<dbReference type="Proteomes" id="UP000228680">
    <property type="component" value="Unassembled WGS sequence"/>
</dbReference>
<dbReference type="InterPro" id="IPR020568">
    <property type="entry name" value="Ribosomal_Su5_D2-typ_SF"/>
</dbReference>
<evidence type="ECO:0000256" key="3">
    <source>
        <dbReference type="ARBA" id="ARBA00022840"/>
    </source>
</evidence>
<dbReference type="InterPro" id="IPR027417">
    <property type="entry name" value="P-loop_NTPase"/>
</dbReference>
<evidence type="ECO:0000259" key="4">
    <source>
        <dbReference type="SMART" id="SM00382"/>
    </source>
</evidence>
<dbReference type="InterPro" id="IPR025158">
    <property type="entry name" value="Mg_chelat-rel_C"/>
</dbReference>